<sequence length="386" mass="42526">MSTAQNLSPTVSISAPGSADNFTGGYTFAYATSGTPWNGSLISFGGFANQYDTQISAAYNGSNISFRTRNGDFSVWNSWNELATKGANDFTGKQTIMGNVGIGTLTPSEKLTVFGNHENSTILLHSSGDGGNSSANLSFWASEPQETYTGVGIGNNVRNYFNGQKFPRINTNTGGSYMRLLENQINFNLVSNTDERKIIATLTRDKFEVSGQLSSLANSNEGGVLILENSTKTSSNIARKWAIYNMTGGYGNSLQFWNYSNDGTMYGSRLKLSDDGNMALYGKFEAKEVKVTLTPTADFVFDENYKLPKLDEVEKHIKEKKHLPEIASAAQMEKEGVNIGEFQIKLLQKIEELTLYTIEQNKQLKKLQENNNKLAQEIKELKAITK</sequence>
<accession>A0A1M5NEK4</accession>
<dbReference type="STRING" id="421058.SAMN05421866_1415"/>
<feature type="coiled-coil region" evidence="1">
    <location>
        <begin position="357"/>
        <end position="384"/>
    </location>
</feature>
<dbReference type="AlphaFoldDB" id="A0A1M5NEK4"/>
<proteinExistence type="predicted"/>
<keyword evidence="3" id="KW-1185">Reference proteome</keyword>
<evidence type="ECO:0008006" key="4">
    <source>
        <dbReference type="Google" id="ProtNLM"/>
    </source>
</evidence>
<evidence type="ECO:0000256" key="1">
    <source>
        <dbReference type="SAM" id="Coils"/>
    </source>
</evidence>
<dbReference type="EMBL" id="FQWT01000002">
    <property type="protein sequence ID" value="SHG87892.1"/>
    <property type="molecule type" value="Genomic_DNA"/>
</dbReference>
<organism evidence="2 3">
    <name type="scientific">Chryseobacterium oranimense</name>
    <dbReference type="NCBI Taxonomy" id="421058"/>
    <lineage>
        <taxon>Bacteria</taxon>
        <taxon>Pseudomonadati</taxon>
        <taxon>Bacteroidota</taxon>
        <taxon>Flavobacteriia</taxon>
        <taxon>Flavobacteriales</taxon>
        <taxon>Weeksellaceae</taxon>
        <taxon>Chryseobacterium group</taxon>
        <taxon>Chryseobacterium</taxon>
    </lineage>
</organism>
<keyword evidence="1" id="KW-0175">Coiled coil</keyword>
<evidence type="ECO:0000313" key="3">
    <source>
        <dbReference type="Proteomes" id="UP000184047"/>
    </source>
</evidence>
<evidence type="ECO:0000313" key="2">
    <source>
        <dbReference type="EMBL" id="SHG87892.1"/>
    </source>
</evidence>
<protein>
    <recommendedName>
        <fullName evidence="4">Chaperone of endosialidase</fullName>
    </recommendedName>
</protein>
<name>A0A1M5NEK4_9FLAO</name>
<reference evidence="3" key="1">
    <citation type="submission" date="2016-11" db="EMBL/GenBank/DDBJ databases">
        <authorList>
            <person name="Varghese N."/>
            <person name="Submissions S."/>
        </authorList>
    </citation>
    <scope>NUCLEOTIDE SEQUENCE [LARGE SCALE GENOMIC DNA]</scope>
    <source>
        <strain evidence="3">DSM 19055</strain>
    </source>
</reference>
<gene>
    <name evidence="2" type="ORF">SAMN05421866_1415</name>
</gene>
<dbReference type="Proteomes" id="UP000184047">
    <property type="component" value="Unassembled WGS sequence"/>
</dbReference>